<dbReference type="Gene3D" id="1.10.10.10">
    <property type="entry name" value="Winged helix-like DNA-binding domain superfamily/Winged helix DNA-binding domain"/>
    <property type="match status" value="1"/>
</dbReference>
<dbReference type="InterPro" id="IPR036388">
    <property type="entry name" value="WH-like_DNA-bd_sf"/>
</dbReference>
<proteinExistence type="predicted"/>
<keyword evidence="3" id="KW-0238">DNA-binding</keyword>
<dbReference type="Pfam" id="PF04542">
    <property type="entry name" value="Sigma70_r2"/>
    <property type="match status" value="1"/>
</dbReference>
<dbReference type="PANTHER" id="PTHR30385">
    <property type="entry name" value="SIGMA FACTOR F FLAGELLAR"/>
    <property type="match status" value="1"/>
</dbReference>
<evidence type="ECO:0000313" key="8">
    <source>
        <dbReference type="Proteomes" id="UP000830115"/>
    </source>
</evidence>
<dbReference type="SUPFAM" id="SSF88946">
    <property type="entry name" value="Sigma2 domain of RNA polymerase sigma factors"/>
    <property type="match status" value="1"/>
</dbReference>
<dbReference type="SUPFAM" id="SSF88659">
    <property type="entry name" value="Sigma3 and sigma4 domains of RNA polymerase sigma factors"/>
    <property type="match status" value="1"/>
</dbReference>
<evidence type="ECO:0000256" key="4">
    <source>
        <dbReference type="ARBA" id="ARBA00023163"/>
    </source>
</evidence>
<evidence type="ECO:0000256" key="1">
    <source>
        <dbReference type="ARBA" id="ARBA00023015"/>
    </source>
</evidence>
<keyword evidence="8" id="KW-1185">Reference proteome</keyword>
<organism evidence="7 8">
    <name type="scientific">Streptomyces halobius</name>
    <dbReference type="NCBI Taxonomy" id="2879846"/>
    <lineage>
        <taxon>Bacteria</taxon>
        <taxon>Bacillati</taxon>
        <taxon>Actinomycetota</taxon>
        <taxon>Actinomycetes</taxon>
        <taxon>Kitasatosporales</taxon>
        <taxon>Streptomycetaceae</taxon>
        <taxon>Streptomyces</taxon>
    </lineage>
</organism>
<protein>
    <submittedName>
        <fullName evidence="7">Sigma-70 family RNA polymerase sigma factor</fullName>
    </submittedName>
</protein>
<dbReference type="NCBIfam" id="TIGR02937">
    <property type="entry name" value="sigma70-ECF"/>
    <property type="match status" value="1"/>
</dbReference>
<dbReference type="RefSeq" id="WP_248863703.1">
    <property type="nucleotide sequence ID" value="NZ_CP086322.1"/>
</dbReference>
<feature type="domain" description="RNA polymerase sigma-70 region 2" evidence="6">
    <location>
        <begin position="24"/>
        <end position="91"/>
    </location>
</feature>
<keyword evidence="2" id="KW-0731">Sigma factor</keyword>
<evidence type="ECO:0000256" key="5">
    <source>
        <dbReference type="SAM" id="MobiDB-lite"/>
    </source>
</evidence>
<reference evidence="7" key="1">
    <citation type="submission" date="2021-10" db="EMBL/GenBank/DDBJ databases">
        <title>Streptomyces nigrumlapis sp.nov.,an antimicrobial producing actinobacterium isolated from Black Gobi rocks.</title>
        <authorList>
            <person name="Wen Y."/>
            <person name="Zhang W."/>
            <person name="Liu X.G."/>
        </authorList>
    </citation>
    <scope>NUCLEOTIDE SEQUENCE</scope>
    <source>
        <strain evidence="7">ST13-2-2</strain>
    </source>
</reference>
<gene>
    <name evidence="7" type="ORF">K9S39_14265</name>
</gene>
<dbReference type="EMBL" id="CP086322">
    <property type="protein sequence ID" value="UQA92841.1"/>
    <property type="molecule type" value="Genomic_DNA"/>
</dbReference>
<evidence type="ECO:0000259" key="6">
    <source>
        <dbReference type="Pfam" id="PF04542"/>
    </source>
</evidence>
<evidence type="ECO:0000313" key="7">
    <source>
        <dbReference type="EMBL" id="UQA92841.1"/>
    </source>
</evidence>
<keyword evidence="4" id="KW-0804">Transcription</keyword>
<keyword evidence="1" id="KW-0805">Transcription regulation</keyword>
<dbReference type="InterPro" id="IPR007627">
    <property type="entry name" value="RNA_pol_sigma70_r2"/>
</dbReference>
<sequence length="288" mass="30881">MHHPALIRAAQTGDTEAAAQALESLEGMVYRLAEKRMAHTPSLSAGYGDKLDDFRQDGRVAALEALHRYDPDGGAKFSTYAYTRIKGAIWDGSTGRSGPAVSADAVMTFKKCMGIVGGDMEAAEYLVTVLPSRHHRLSAGAAHMVRLALEGTESLDAPDPTSREGGPVGESMVDPNGYGVPDDLVEPSDLVRQDRARKHALAHSLLATLHGNADRIVRMTFGFDPEPHLFNGYDADGLPIPDHGAIAEALGITVATSRQTLKRALDRLRTAVQTLVLECAERDMDLAA</sequence>
<accession>A0ABY4M4Z3</accession>
<dbReference type="InterPro" id="IPR013324">
    <property type="entry name" value="RNA_pol_sigma_r3/r4-like"/>
</dbReference>
<evidence type="ECO:0000256" key="2">
    <source>
        <dbReference type="ARBA" id="ARBA00023082"/>
    </source>
</evidence>
<feature type="region of interest" description="Disordered" evidence="5">
    <location>
        <begin position="151"/>
        <end position="184"/>
    </location>
</feature>
<evidence type="ECO:0000256" key="3">
    <source>
        <dbReference type="ARBA" id="ARBA00023125"/>
    </source>
</evidence>
<dbReference type="Proteomes" id="UP000830115">
    <property type="component" value="Chromosome"/>
</dbReference>
<dbReference type="InterPro" id="IPR014284">
    <property type="entry name" value="RNA_pol_sigma-70_dom"/>
</dbReference>
<name>A0ABY4M4Z3_9ACTN</name>
<dbReference type="InterPro" id="IPR013325">
    <property type="entry name" value="RNA_pol_sigma_r2"/>
</dbReference>
<dbReference type="Gene3D" id="1.10.1740.10">
    <property type="match status" value="1"/>
</dbReference>